<sequence>MSGVENNKDNKKQKSLTKHGSLMPNVSKPARSPRFKLKKKPSLVRNIEPVDTQRSDLQCSMDASEVDTKEEKTLSVRRSNTSIAVKVTPPEAPPTHFLPVTIEGVWSDFLNQIVVSRNMVITKVGLSLMDRFMPGDQISSINGLPLWSRDNLTELVNSFKKKVVMTMIVIRVWNMSCLTRDQIEKLVTPREEHLHYFSVRVYGHTRHELEWKLVFTKNRVLVQHIHADTPISSVLLIGDQILGINDNFFTVKTRKNAKSQALDELKKSINQKGFAEFEAFF</sequence>
<dbReference type="WBParaSite" id="Csp11.Scaffold535.g3267.t1">
    <property type="protein sequence ID" value="Csp11.Scaffold535.g3267.t1"/>
    <property type="gene ID" value="Csp11.Scaffold535.g3267"/>
</dbReference>
<keyword evidence="2" id="KW-1185">Reference proteome</keyword>
<feature type="compositionally biased region" description="Basic residues" evidence="1">
    <location>
        <begin position="31"/>
        <end position="42"/>
    </location>
</feature>
<dbReference type="InterPro" id="IPR040264">
    <property type="entry name" value="T15H9.4-like"/>
</dbReference>
<accession>A0A1I7T7V5</accession>
<feature type="region of interest" description="Disordered" evidence="1">
    <location>
        <begin position="1"/>
        <end position="46"/>
    </location>
</feature>
<reference evidence="3" key="1">
    <citation type="submission" date="2016-11" db="UniProtKB">
        <authorList>
            <consortium name="WormBaseParasite"/>
        </authorList>
    </citation>
    <scope>IDENTIFICATION</scope>
</reference>
<feature type="compositionally biased region" description="Basic and acidic residues" evidence="1">
    <location>
        <begin position="1"/>
        <end position="12"/>
    </location>
</feature>
<protein>
    <submittedName>
        <fullName evidence="3">PDZ domain-containing protein</fullName>
    </submittedName>
</protein>
<dbReference type="PANTHER" id="PTHR31327:SF11">
    <property type="entry name" value="PDZ DOMAIN-CONTAINING PROTEIN"/>
    <property type="match status" value="1"/>
</dbReference>
<evidence type="ECO:0000313" key="2">
    <source>
        <dbReference type="Proteomes" id="UP000095282"/>
    </source>
</evidence>
<dbReference type="eggNOG" id="ENOG502TH8U">
    <property type="taxonomic scope" value="Eukaryota"/>
</dbReference>
<dbReference type="AlphaFoldDB" id="A0A1I7T7V5"/>
<evidence type="ECO:0000256" key="1">
    <source>
        <dbReference type="SAM" id="MobiDB-lite"/>
    </source>
</evidence>
<proteinExistence type="predicted"/>
<evidence type="ECO:0000313" key="3">
    <source>
        <dbReference type="WBParaSite" id="Csp11.Scaffold535.g3267.t1"/>
    </source>
</evidence>
<name>A0A1I7T7V5_9PELO</name>
<dbReference type="PANTHER" id="PTHR31327">
    <property type="entry name" value="SPERM MEIOSIS PDZ DOMAIN CONTAINING PROTEINS-RELATED"/>
    <property type="match status" value="1"/>
</dbReference>
<organism evidence="2 3">
    <name type="scientific">Caenorhabditis tropicalis</name>
    <dbReference type="NCBI Taxonomy" id="1561998"/>
    <lineage>
        <taxon>Eukaryota</taxon>
        <taxon>Metazoa</taxon>
        <taxon>Ecdysozoa</taxon>
        <taxon>Nematoda</taxon>
        <taxon>Chromadorea</taxon>
        <taxon>Rhabditida</taxon>
        <taxon>Rhabditina</taxon>
        <taxon>Rhabditomorpha</taxon>
        <taxon>Rhabditoidea</taxon>
        <taxon>Rhabditidae</taxon>
        <taxon>Peloderinae</taxon>
        <taxon>Caenorhabditis</taxon>
    </lineage>
</organism>
<dbReference type="Proteomes" id="UP000095282">
    <property type="component" value="Unplaced"/>
</dbReference>